<comment type="caution">
    <text evidence="2">The sequence shown here is derived from an EMBL/GenBank/DDBJ whole genome shotgun (WGS) entry which is preliminary data.</text>
</comment>
<accession>A0A4R2JDT7</accession>
<gene>
    <name evidence="2" type="ORF">EV192_106581</name>
</gene>
<dbReference type="AlphaFoldDB" id="A0A4R2JDT7"/>
<organism evidence="2 3">
    <name type="scientific">Actinocrispum wychmicini</name>
    <dbReference type="NCBI Taxonomy" id="1213861"/>
    <lineage>
        <taxon>Bacteria</taxon>
        <taxon>Bacillati</taxon>
        <taxon>Actinomycetota</taxon>
        <taxon>Actinomycetes</taxon>
        <taxon>Pseudonocardiales</taxon>
        <taxon>Pseudonocardiaceae</taxon>
        <taxon>Actinocrispum</taxon>
    </lineage>
</organism>
<proteinExistence type="predicted"/>
<evidence type="ECO:0000313" key="3">
    <source>
        <dbReference type="Proteomes" id="UP000295680"/>
    </source>
</evidence>
<sequence>MVQPVDGPAGRPQGPPTARAQPVPHDGLGTSTPTDTTPGYVEGQHVQLTTPVSDIPAGCEGRIAKVAVWPRGPVYEVCFSFSAGRQWIWCAEHQITPVADP</sequence>
<feature type="region of interest" description="Disordered" evidence="1">
    <location>
        <begin position="1"/>
        <end position="41"/>
    </location>
</feature>
<keyword evidence="3" id="KW-1185">Reference proteome</keyword>
<dbReference type="RefSeq" id="WP_132120881.1">
    <property type="nucleotide sequence ID" value="NZ_SLWS01000006.1"/>
</dbReference>
<evidence type="ECO:0000313" key="2">
    <source>
        <dbReference type="EMBL" id="TCO57104.1"/>
    </source>
</evidence>
<reference evidence="2 3" key="1">
    <citation type="submission" date="2019-03" db="EMBL/GenBank/DDBJ databases">
        <title>Genomic Encyclopedia of Type Strains, Phase IV (KMG-IV): sequencing the most valuable type-strain genomes for metagenomic binning, comparative biology and taxonomic classification.</title>
        <authorList>
            <person name="Goeker M."/>
        </authorList>
    </citation>
    <scope>NUCLEOTIDE SEQUENCE [LARGE SCALE GENOMIC DNA]</scope>
    <source>
        <strain evidence="2 3">DSM 45934</strain>
    </source>
</reference>
<protein>
    <submittedName>
        <fullName evidence="2">Uncharacterized protein</fullName>
    </submittedName>
</protein>
<name>A0A4R2JDT7_9PSEU</name>
<dbReference type="Proteomes" id="UP000295680">
    <property type="component" value="Unassembled WGS sequence"/>
</dbReference>
<evidence type="ECO:0000256" key="1">
    <source>
        <dbReference type="SAM" id="MobiDB-lite"/>
    </source>
</evidence>
<dbReference type="EMBL" id="SLWS01000006">
    <property type="protein sequence ID" value="TCO57104.1"/>
    <property type="molecule type" value="Genomic_DNA"/>
</dbReference>